<dbReference type="VEuPathDB" id="FungiDB:H310_05660"/>
<name>A0A418AMN0_9STRA</name>
<evidence type="ECO:0000256" key="1">
    <source>
        <dbReference type="SAM" id="Phobius"/>
    </source>
</evidence>
<reference evidence="2 3" key="1">
    <citation type="submission" date="2018-08" db="EMBL/GenBank/DDBJ databases">
        <title>Aphanomyces genome sequencing and annotation.</title>
        <authorList>
            <person name="Minardi D."/>
            <person name="Oidtmann B."/>
            <person name="Van Der Giezen M."/>
            <person name="Studholme D.J."/>
        </authorList>
    </citation>
    <scope>NUCLEOTIDE SEQUENCE [LARGE SCALE GENOMIC DNA]</scope>
    <source>
        <strain evidence="2 3">NJM0002</strain>
    </source>
</reference>
<protein>
    <submittedName>
        <fullName evidence="2">Uncharacterized protein</fullName>
    </submittedName>
</protein>
<evidence type="ECO:0000313" key="2">
    <source>
        <dbReference type="EMBL" id="RHY26031.1"/>
    </source>
</evidence>
<sequence length="160" mass="17949">MFHLHRGKATIEYVALIHVKDESGKHVFSSFDLISNGNERMSLLTDNPRAPKTPEEEAAIKEQRQGELKELGTNLVLPGVGFFAAGCVAAYMMLRIIRNRPSYVIQVRTSPSGKERLCAATMKVHAMRGKTPDAAWQFSQLSLDIQGRAKRVNLLEQERK</sequence>
<comment type="caution">
    <text evidence="2">The sequence shown here is derived from an EMBL/GenBank/DDBJ whole genome shotgun (WGS) entry which is preliminary data.</text>
</comment>
<gene>
    <name evidence="2" type="ORF">DYB32_007923</name>
</gene>
<accession>A0A418AMN0</accession>
<organism evidence="2 3">
    <name type="scientific">Aphanomyces invadans</name>
    <dbReference type="NCBI Taxonomy" id="157072"/>
    <lineage>
        <taxon>Eukaryota</taxon>
        <taxon>Sar</taxon>
        <taxon>Stramenopiles</taxon>
        <taxon>Oomycota</taxon>
        <taxon>Saprolegniomycetes</taxon>
        <taxon>Saprolegniales</taxon>
        <taxon>Verrucalvaceae</taxon>
        <taxon>Aphanomyces</taxon>
    </lineage>
</organism>
<dbReference type="EMBL" id="QUSY01001106">
    <property type="protein sequence ID" value="RHY26031.1"/>
    <property type="molecule type" value="Genomic_DNA"/>
</dbReference>
<proteinExistence type="predicted"/>
<dbReference type="Proteomes" id="UP000285060">
    <property type="component" value="Unassembled WGS sequence"/>
</dbReference>
<feature type="transmembrane region" description="Helical" evidence="1">
    <location>
        <begin position="75"/>
        <end position="94"/>
    </location>
</feature>
<keyword evidence="1" id="KW-0472">Membrane</keyword>
<keyword evidence="3" id="KW-1185">Reference proteome</keyword>
<evidence type="ECO:0000313" key="3">
    <source>
        <dbReference type="Proteomes" id="UP000285060"/>
    </source>
</evidence>
<keyword evidence="1" id="KW-1133">Transmembrane helix</keyword>
<keyword evidence="1" id="KW-0812">Transmembrane</keyword>
<dbReference type="AlphaFoldDB" id="A0A418AMN0"/>